<dbReference type="PROSITE" id="PS51186">
    <property type="entry name" value="GNAT"/>
    <property type="match status" value="1"/>
</dbReference>
<evidence type="ECO:0000259" key="1">
    <source>
        <dbReference type="PROSITE" id="PS51186"/>
    </source>
</evidence>
<dbReference type="Gene3D" id="3.30.460.10">
    <property type="entry name" value="Beta Polymerase, domain 2"/>
    <property type="match status" value="1"/>
</dbReference>
<keyword evidence="2" id="KW-0012">Acyltransferase</keyword>
<dbReference type="Proteomes" id="UP000799428">
    <property type="component" value="Unassembled WGS sequence"/>
</dbReference>
<dbReference type="SUPFAM" id="SSF81301">
    <property type="entry name" value="Nucleotidyltransferase"/>
    <property type="match status" value="1"/>
</dbReference>
<feature type="domain" description="N-acetyltransferase" evidence="1">
    <location>
        <begin position="192"/>
        <end position="367"/>
    </location>
</feature>
<sequence>MSVTVEQHSQGWPSHFVKIKSQLETCLEEVSYISIEHVGSTSVLSLAAKLTIDITIIIATRQNVQPAINALVAKGFTYMGELGSVGRHALRHPDQFPARYICVGVEGAFQTRNQLVVQDKLQIDPELGDELAQVELGFAAREIDIVEYVEPKKETFQNILDKAGIISEEGCGAIQAANKRGERIGPTQTKRLVLRECVMGDVSAWHALESNEEVVRYQDYGPKTMDQCKRDIVLNIHNSSEIPRKVFELVVTHDGEFIGRIGAKFTSETTTTGGVTAAKGEVPESPHASLWFSFLPASQGKGFATEAMRAFIPLLTSPARLEIECDPRNTRSRMMAERLGFEKISLTERAYESKGEWVGSLVYQKTV</sequence>
<evidence type="ECO:0000313" key="2">
    <source>
        <dbReference type="EMBL" id="KAF2704679.1"/>
    </source>
</evidence>
<dbReference type="AlphaFoldDB" id="A0A6G1JVN9"/>
<keyword evidence="3" id="KW-1185">Reference proteome</keyword>
<dbReference type="EMBL" id="MU005781">
    <property type="protein sequence ID" value="KAF2704679.1"/>
    <property type="molecule type" value="Genomic_DNA"/>
</dbReference>
<dbReference type="InterPro" id="IPR000182">
    <property type="entry name" value="GNAT_dom"/>
</dbReference>
<dbReference type="GO" id="GO:0016747">
    <property type="term" value="F:acyltransferase activity, transferring groups other than amino-acyl groups"/>
    <property type="evidence" value="ECO:0007669"/>
    <property type="project" value="InterPro"/>
</dbReference>
<dbReference type="PANTHER" id="PTHR34822">
    <property type="entry name" value="GRPB DOMAIN PROTEIN (AFU_ORTHOLOGUE AFUA_1G01530)"/>
    <property type="match status" value="1"/>
</dbReference>
<dbReference type="Pfam" id="PF04229">
    <property type="entry name" value="GrpB"/>
    <property type="match status" value="1"/>
</dbReference>
<dbReference type="OrthoDB" id="630895at2759"/>
<reference evidence="2" key="1">
    <citation type="journal article" date="2020" name="Stud. Mycol.">
        <title>101 Dothideomycetes genomes: a test case for predicting lifestyles and emergence of pathogens.</title>
        <authorList>
            <person name="Haridas S."/>
            <person name="Albert R."/>
            <person name="Binder M."/>
            <person name="Bloem J."/>
            <person name="Labutti K."/>
            <person name="Salamov A."/>
            <person name="Andreopoulos B."/>
            <person name="Baker S."/>
            <person name="Barry K."/>
            <person name="Bills G."/>
            <person name="Bluhm B."/>
            <person name="Cannon C."/>
            <person name="Castanera R."/>
            <person name="Culley D."/>
            <person name="Daum C."/>
            <person name="Ezra D."/>
            <person name="Gonzalez J."/>
            <person name="Henrissat B."/>
            <person name="Kuo A."/>
            <person name="Liang C."/>
            <person name="Lipzen A."/>
            <person name="Lutzoni F."/>
            <person name="Magnuson J."/>
            <person name="Mondo S."/>
            <person name="Nolan M."/>
            <person name="Ohm R."/>
            <person name="Pangilinan J."/>
            <person name="Park H.-J."/>
            <person name="Ramirez L."/>
            <person name="Alfaro M."/>
            <person name="Sun H."/>
            <person name="Tritt A."/>
            <person name="Yoshinaga Y."/>
            <person name="Zwiers L.-H."/>
            <person name="Turgeon B."/>
            <person name="Goodwin S."/>
            <person name="Spatafora J."/>
            <person name="Crous P."/>
            <person name="Grigoriev I."/>
        </authorList>
    </citation>
    <scope>NUCLEOTIDE SEQUENCE</scope>
    <source>
        <strain evidence="2">CBS 279.74</strain>
    </source>
</reference>
<proteinExistence type="predicted"/>
<dbReference type="Pfam" id="PF13302">
    <property type="entry name" value="Acetyltransf_3"/>
    <property type="match status" value="1"/>
</dbReference>
<gene>
    <name evidence="2" type="ORF">K504DRAFT_460946</name>
</gene>
<dbReference type="InterPro" id="IPR016181">
    <property type="entry name" value="Acyl_CoA_acyltransferase"/>
</dbReference>
<keyword evidence="2" id="KW-0808">Transferase</keyword>
<dbReference type="SUPFAM" id="SSF55729">
    <property type="entry name" value="Acyl-CoA N-acyltransferases (Nat)"/>
    <property type="match status" value="1"/>
</dbReference>
<dbReference type="Gene3D" id="3.40.630.30">
    <property type="match status" value="1"/>
</dbReference>
<dbReference type="InterPro" id="IPR007344">
    <property type="entry name" value="GrpB/CoaE"/>
</dbReference>
<organism evidence="2 3">
    <name type="scientific">Pleomassaria siparia CBS 279.74</name>
    <dbReference type="NCBI Taxonomy" id="1314801"/>
    <lineage>
        <taxon>Eukaryota</taxon>
        <taxon>Fungi</taxon>
        <taxon>Dikarya</taxon>
        <taxon>Ascomycota</taxon>
        <taxon>Pezizomycotina</taxon>
        <taxon>Dothideomycetes</taxon>
        <taxon>Pleosporomycetidae</taxon>
        <taxon>Pleosporales</taxon>
        <taxon>Pleomassariaceae</taxon>
        <taxon>Pleomassaria</taxon>
    </lineage>
</organism>
<protein>
    <submittedName>
        <fullName evidence="2">Acyl-CoA N-acyltransferase</fullName>
    </submittedName>
</protein>
<dbReference type="PANTHER" id="PTHR34822:SF1">
    <property type="entry name" value="GRPB FAMILY PROTEIN"/>
    <property type="match status" value="1"/>
</dbReference>
<name>A0A6G1JVN9_9PLEO</name>
<evidence type="ECO:0000313" key="3">
    <source>
        <dbReference type="Proteomes" id="UP000799428"/>
    </source>
</evidence>
<accession>A0A6G1JVN9</accession>
<dbReference type="InterPro" id="IPR043519">
    <property type="entry name" value="NT_sf"/>
</dbReference>